<reference evidence="2 4" key="1">
    <citation type="submission" date="2017-09" db="EMBL/GenBank/DDBJ databases">
        <title>Whole genomes of Flavobacteriaceae.</title>
        <authorList>
            <person name="Stine C."/>
            <person name="Li C."/>
            <person name="Tadesse D."/>
        </authorList>
    </citation>
    <scope>NUCLEOTIDE SEQUENCE [LARGE SCALE GENOMIC DNA]</scope>
    <source>
        <strain evidence="2 4">ATCC 35036</strain>
    </source>
</reference>
<sequence>MKFLKNTTFFIFFIFKMHFFLEYDNTNITCSFTSLNILFNINQLYLLLLLKMPKKTKLSC</sequence>
<reference evidence="3 5" key="2">
    <citation type="submission" date="2019-06" db="EMBL/GenBank/DDBJ databases">
        <title>Genomic Encyclopedia of Archaeal and Bacterial Type Strains, Phase II (KMG-II): from individual species to whole genera.</title>
        <authorList>
            <person name="Goeker M."/>
        </authorList>
    </citation>
    <scope>NUCLEOTIDE SEQUENCE [LARGE SCALE GENOMIC DNA]</scope>
    <source>
        <strain evidence="3 5">DSM 24789</strain>
    </source>
</reference>
<dbReference type="EMBL" id="VFPJ01000001">
    <property type="protein sequence ID" value="TQM40132.1"/>
    <property type="molecule type" value="Genomic_DNA"/>
</dbReference>
<accession>A0A2H3KT85</accession>
<evidence type="ECO:0000313" key="3">
    <source>
        <dbReference type="EMBL" id="TQM40132.1"/>
    </source>
</evidence>
<evidence type="ECO:0000313" key="2">
    <source>
        <dbReference type="EMBL" id="PDS22967.1"/>
    </source>
</evidence>
<keyword evidence="1" id="KW-0472">Membrane</keyword>
<feature type="transmembrane region" description="Helical" evidence="1">
    <location>
        <begin position="26"/>
        <end position="50"/>
    </location>
</feature>
<evidence type="ECO:0000313" key="4">
    <source>
        <dbReference type="Proteomes" id="UP000220828"/>
    </source>
</evidence>
<organism evidence="2 4">
    <name type="scientific">Flavobacterium branchiophilum</name>
    <dbReference type="NCBI Taxonomy" id="55197"/>
    <lineage>
        <taxon>Bacteria</taxon>
        <taxon>Pseudomonadati</taxon>
        <taxon>Bacteroidota</taxon>
        <taxon>Flavobacteriia</taxon>
        <taxon>Flavobacteriales</taxon>
        <taxon>Flavobacteriaceae</taxon>
        <taxon>Flavobacterium</taxon>
    </lineage>
</organism>
<dbReference type="EMBL" id="PCMW01000073">
    <property type="protein sequence ID" value="PDS22967.1"/>
    <property type="molecule type" value="Genomic_DNA"/>
</dbReference>
<proteinExistence type="predicted"/>
<dbReference type="Proteomes" id="UP000220828">
    <property type="component" value="Unassembled WGS sequence"/>
</dbReference>
<dbReference type="AlphaFoldDB" id="A0A2H3KT85"/>
<keyword evidence="1" id="KW-0812">Transmembrane</keyword>
<comment type="caution">
    <text evidence="2">The sequence shown here is derived from an EMBL/GenBank/DDBJ whole genome shotgun (WGS) entry which is preliminary data.</text>
</comment>
<name>A0A2H3KT85_9FLAO</name>
<gene>
    <name evidence="2" type="ORF">B0A77_12020</name>
    <name evidence="3" type="ORF">BC670_1001</name>
</gene>
<dbReference type="Proteomes" id="UP000320773">
    <property type="component" value="Unassembled WGS sequence"/>
</dbReference>
<protein>
    <submittedName>
        <fullName evidence="2">Uncharacterized protein</fullName>
    </submittedName>
</protein>
<evidence type="ECO:0000256" key="1">
    <source>
        <dbReference type="SAM" id="Phobius"/>
    </source>
</evidence>
<evidence type="ECO:0000313" key="5">
    <source>
        <dbReference type="Proteomes" id="UP000320773"/>
    </source>
</evidence>
<keyword evidence="1" id="KW-1133">Transmembrane helix</keyword>